<sequence length="70" mass="7275">MCVFWRCGVASGGVAELSTTIRATSLNALRRACTSSSLWQREWAAGPSSQCSGSLGTPGREVVQIAGLST</sequence>
<keyword evidence="2" id="KW-1185">Reference proteome</keyword>
<reference evidence="1 2" key="1">
    <citation type="submission" date="2019-05" db="EMBL/GenBank/DDBJ databases">
        <title>Another draft genome of Portunus trituberculatus and its Hox gene families provides insights of decapod evolution.</title>
        <authorList>
            <person name="Jeong J.-H."/>
            <person name="Song I."/>
            <person name="Kim S."/>
            <person name="Choi T."/>
            <person name="Kim D."/>
            <person name="Ryu S."/>
            <person name="Kim W."/>
        </authorList>
    </citation>
    <scope>NUCLEOTIDE SEQUENCE [LARGE SCALE GENOMIC DNA]</scope>
    <source>
        <tissue evidence="1">Muscle</tissue>
    </source>
</reference>
<name>A0A5B7JCI2_PORTR</name>
<dbReference type="Proteomes" id="UP000324222">
    <property type="component" value="Unassembled WGS sequence"/>
</dbReference>
<evidence type="ECO:0000313" key="2">
    <source>
        <dbReference type="Proteomes" id="UP000324222"/>
    </source>
</evidence>
<accession>A0A5B7JCI2</accession>
<dbReference type="EMBL" id="VSRR010086488">
    <property type="protein sequence ID" value="MPC91077.1"/>
    <property type="molecule type" value="Genomic_DNA"/>
</dbReference>
<organism evidence="1 2">
    <name type="scientific">Portunus trituberculatus</name>
    <name type="common">Swimming crab</name>
    <name type="synonym">Neptunus trituberculatus</name>
    <dbReference type="NCBI Taxonomy" id="210409"/>
    <lineage>
        <taxon>Eukaryota</taxon>
        <taxon>Metazoa</taxon>
        <taxon>Ecdysozoa</taxon>
        <taxon>Arthropoda</taxon>
        <taxon>Crustacea</taxon>
        <taxon>Multicrustacea</taxon>
        <taxon>Malacostraca</taxon>
        <taxon>Eumalacostraca</taxon>
        <taxon>Eucarida</taxon>
        <taxon>Decapoda</taxon>
        <taxon>Pleocyemata</taxon>
        <taxon>Brachyura</taxon>
        <taxon>Eubrachyura</taxon>
        <taxon>Portunoidea</taxon>
        <taxon>Portunidae</taxon>
        <taxon>Portuninae</taxon>
        <taxon>Portunus</taxon>
    </lineage>
</organism>
<proteinExistence type="predicted"/>
<gene>
    <name evidence="1" type="ORF">E2C01_086090</name>
</gene>
<protein>
    <submittedName>
        <fullName evidence="1">Uncharacterized protein</fullName>
    </submittedName>
</protein>
<dbReference type="AlphaFoldDB" id="A0A5B7JCI2"/>
<comment type="caution">
    <text evidence="1">The sequence shown here is derived from an EMBL/GenBank/DDBJ whole genome shotgun (WGS) entry which is preliminary data.</text>
</comment>
<evidence type="ECO:0000313" key="1">
    <source>
        <dbReference type="EMBL" id="MPC91077.1"/>
    </source>
</evidence>